<evidence type="ECO:0000313" key="4">
    <source>
        <dbReference type="EMBL" id="EMA70676.1"/>
    </source>
</evidence>
<keyword evidence="5" id="KW-1185">Reference proteome</keyword>
<dbReference type="PANTHER" id="PTHR12526">
    <property type="entry name" value="GLYCOSYLTRANSFERASE"/>
    <property type="match status" value="1"/>
</dbReference>
<protein>
    <submittedName>
        <fullName evidence="4">Glycosyltransferase-like protein</fullName>
    </submittedName>
</protein>
<sequence length="313" mass="33822">MRVLQLVPSAGSTAYRGQVRALRRRGVDCATLAVPGSHVPGERTRSVLDYLRHLGQAVRASRREFDLVHANQGVVAPTALAVSRLPTVVSLWGTDLYGSLGPVSRACARVADAVVVMSRRMAADLGSDCRVIPHGVDAERFRPLDRGSARRELGWDDGRLHVVYPYDTARPVKDFPRAERVVDAAADRIGDEVALDVVTGVSHERMPAYLNAADALLLTSAHEGSPNAVKEALACNLPVVSTPVGDVPERLRGVRPSATAATDEGLVASLADVLEAGERSNGRERIRELSRERTARDLEAVYRTVSGSERRTE</sequence>
<keyword evidence="1" id="KW-0328">Glycosyltransferase</keyword>
<evidence type="ECO:0000256" key="2">
    <source>
        <dbReference type="ARBA" id="ARBA00022679"/>
    </source>
</evidence>
<proteinExistence type="predicted"/>
<evidence type="ECO:0000256" key="1">
    <source>
        <dbReference type="ARBA" id="ARBA00022676"/>
    </source>
</evidence>
<reference evidence="4 5" key="1">
    <citation type="journal article" date="2014" name="PLoS Genet.">
        <title>Phylogenetically driven sequencing of extremely halophilic archaea reveals strategies for static and dynamic osmo-response.</title>
        <authorList>
            <person name="Becker E.A."/>
            <person name="Seitzer P.M."/>
            <person name="Tritt A."/>
            <person name="Larsen D."/>
            <person name="Krusor M."/>
            <person name="Yao A.I."/>
            <person name="Wu D."/>
            <person name="Madern D."/>
            <person name="Eisen J.A."/>
            <person name="Darling A.E."/>
            <person name="Facciotti M.T."/>
        </authorList>
    </citation>
    <scope>NUCLEOTIDE SEQUENCE [LARGE SCALE GENOMIC DNA]</scope>
    <source>
        <strain evidence="4 5">JCM 13560</strain>
    </source>
</reference>
<comment type="caution">
    <text evidence="4">The sequence shown here is derived from an EMBL/GenBank/DDBJ whole genome shotgun (WGS) entry which is preliminary data.</text>
</comment>
<name>M0PKS9_9EURY</name>
<accession>M0PKS9</accession>
<dbReference type="Gene3D" id="3.40.50.2000">
    <property type="entry name" value="Glycogen Phosphorylase B"/>
    <property type="match status" value="2"/>
</dbReference>
<dbReference type="EMBL" id="AOJI01000002">
    <property type="protein sequence ID" value="EMA70676.1"/>
    <property type="molecule type" value="Genomic_DNA"/>
</dbReference>
<dbReference type="AlphaFoldDB" id="M0PKS9"/>
<dbReference type="OrthoDB" id="193395at2157"/>
<feature type="domain" description="Glycosyltransferase subfamily 4-like N-terminal" evidence="3">
    <location>
        <begin position="20"/>
        <end position="140"/>
    </location>
</feature>
<dbReference type="InterPro" id="IPR028098">
    <property type="entry name" value="Glyco_trans_4-like_N"/>
</dbReference>
<organism evidence="4 5">
    <name type="scientific">Halorubrum aidingense JCM 13560</name>
    <dbReference type="NCBI Taxonomy" id="1230454"/>
    <lineage>
        <taxon>Archaea</taxon>
        <taxon>Methanobacteriati</taxon>
        <taxon>Methanobacteriota</taxon>
        <taxon>Stenosarchaea group</taxon>
        <taxon>Halobacteria</taxon>
        <taxon>Halobacteriales</taxon>
        <taxon>Haloferacaceae</taxon>
        <taxon>Halorubrum</taxon>
    </lineage>
</organism>
<dbReference type="STRING" id="1230454.C461_00267"/>
<evidence type="ECO:0000259" key="3">
    <source>
        <dbReference type="Pfam" id="PF13439"/>
    </source>
</evidence>
<dbReference type="Proteomes" id="UP000011575">
    <property type="component" value="Unassembled WGS sequence"/>
</dbReference>
<dbReference type="PATRIC" id="fig|1230454.4.peg.54"/>
<gene>
    <name evidence="4" type="ORF">C461_00267</name>
</gene>
<dbReference type="GO" id="GO:0016757">
    <property type="term" value="F:glycosyltransferase activity"/>
    <property type="evidence" value="ECO:0007669"/>
    <property type="project" value="UniProtKB-KW"/>
</dbReference>
<evidence type="ECO:0000313" key="5">
    <source>
        <dbReference type="Proteomes" id="UP000011575"/>
    </source>
</evidence>
<keyword evidence="2 4" id="KW-0808">Transferase</keyword>
<dbReference type="Pfam" id="PF13439">
    <property type="entry name" value="Glyco_transf_4"/>
    <property type="match status" value="1"/>
</dbReference>
<dbReference type="RefSeq" id="WP_007997586.1">
    <property type="nucleotide sequence ID" value="NZ_AOJI01000002.1"/>
</dbReference>
<dbReference type="SUPFAM" id="SSF53756">
    <property type="entry name" value="UDP-Glycosyltransferase/glycogen phosphorylase"/>
    <property type="match status" value="1"/>
</dbReference>
<dbReference type="PANTHER" id="PTHR12526:SF640">
    <property type="entry name" value="COLANIC ACID BIOSYNTHESIS GLYCOSYLTRANSFERASE WCAL-RELATED"/>
    <property type="match status" value="1"/>
</dbReference>
<dbReference type="Pfam" id="PF13692">
    <property type="entry name" value="Glyco_trans_1_4"/>
    <property type="match status" value="1"/>
</dbReference>